<dbReference type="GO" id="GO:0030791">
    <property type="term" value="F:arsenite methyltransferase activity"/>
    <property type="evidence" value="ECO:0007669"/>
    <property type="project" value="UniProtKB-EC"/>
</dbReference>
<dbReference type="AlphaFoldDB" id="A0A936F3S5"/>
<dbReference type="InterPro" id="IPR025714">
    <property type="entry name" value="Methyltranfer_dom"/>
</dbReference>
<evidence type="ECO:0000256" key="7">
    <source>
        <dbReference type="ARBA" id="ARBA00047943"/>
    </source>
</evidence>
<gene>
    <name evidence="10" type="primary">arsM</name>
    <name evidence="10" type="ORF">IPN91_11045</name>
</gene>
<evidence type="ECO:0000313" key="11">
    <source>
        <dbReference type="Proteomes" id="UP000709959"/>
    </source>
</evidence>
<evidence type="ECO:0000259" key="9">
    <source>
        <dbReference type="Pfam" id="PF13847"/>
    </source>
</evidence>
<evidence type="ECO:0000256" key="2">
    <source>
        <dbReference type="ARBA" id="ARBA00022691"/>
    </source>
</evidence>
<proteinExistence type="inferred from homology"/>
<evidence type="ECO:0000313" key="10">
    <source>
        <dbReference type="EMBL" id="MBK8573160.1"/>
    </source>
</evidence>
<evidence type="ECO:0000256" key="5">
    <source>
        <dbReference type="ARBA" id="ARBA00034545"/>
    </source>
</evidence>
<protein>
    <recommendedName>
        <fullName evidence="5">Arsenite methyltransferase</fullName>
        <ecNumber evidence="4">2.1.1.137</ecNumber>
    </recommendedName>
</protein>
<sequence length="289" mass="29777">MDSQTIKTAVRERYAGFVTNNQSCCGPATSCGCASEGDPGAASLGLGYGEQDLAAVPEGANLGLGCGNPVAMASLKLGETVLDLGSGAGFDAFLASKRVGPTGRVIGVDMTPQMIERATTLAATHGYSNVEFRLGEIEALPLADASVDVVISNCVVNLSTDKGRTFREAFRVLKPGGRLMVSDLVLERPLPEAIRQDLDAYGACVAGALLKADYLKAVEAAGFSGLAVAGERHYGLDMFSPELLEAARQRYPELGPEELEGAAGAVLSIQVEATKGPRACGCAPTCCGG</sequence>
<keyword evidence="1" id="KW-0808">Transferase</keyword>
<dbReference type="PANTHER" id="PTHR43675:SF8">
    <property type="entry name" value="ARSENITE METHYLTRANSFERASE"/>
    <property type="match status" value="1"/>
</dbReference>
<dbReference type="NCBIfam" id="NF008823">
    <property type="entry name" value="PRK11873.1"/>
    <property type="match status" value="1"/>
</dbReference>
<evidence type="ECO:0000256" key="4">
    <source>
        <dbReference type="ARBA" id="ARBA00034521"/>
    </source>
</evidence>
<accession>A0A936F3S5</accession>
<keyword evidence="10" id="KW-0489">Methyltransferase</keyword>
<reference evidence="10 11" key="1">
    <citation type="submission" date="2020-10" db="EMBL/GenBank/DDBJ databases">
        <title>Connecting structure to function with the recovery of over 1000 high-quality activated sludge metagenome-assembled genomes encoding full-length rRNA genes using long-read sequencing.</title>
        <authorList>
            <person name="Singleton C.M."/>
            <person name="Petriglieri F."/>
            <person name="Kristensen J.M."/>
            <person name="Kirkegaard R.H."/>
            <person name="Michaelsen T.Y."/>
            <person name="Andersen M.H."/>
            <person name="Karst S.M."/>
            <person name="Dueholm M.S."/>
            <person name="Nielsen P.H."/>
            <person name="Albertsen M."/>
        </authorList>
    </citation>
    <scope>NUCLEOTIDE SEQUENCE [LARGE SCALE GENOMIC DNA]</scope>
    <source>
        <strain evidence="10">OdNE_18-Q3-R46-58_MAXAC.008</strain>
    </source>
</reference>
<dbReference type="InterPro" id="IPR026669">
    <property type="entry name" value="Arsenite_MeTrfase-like"/>
</dbReference>
<comment type="catalytic activity">
    <reaction evidence="7">
        <text>arsenic triglutathione + 2 [thioredoxin]-dithiol + 2 S-adenosyl-L-methionine + H2O = dimethylarsinous acid + 2 [thioredoxin]-disulfide + 3 glutathione + 2 S-adenosyl-L-homocysteine + 2 H(+)</text>
        <dbReference type="Rhea" id="RHEA:69464"/>
        <dbReference type="Rhea" id="RHEA-COMP:10698"/>
        <dbReference type="Rhea" id="RHEA-COMP:10700"/>
        <dbReference type="ChEBI" id="CHEBI:15377"/>
        <dbReference type="ChEBI" id="CHEBI:15378"/>
        <dbReference type="ChEBI" id="CHEBI:23808"/>
        <dbReference type="ChEBI" id="CHEBI:29950"/>
        <dbReference type="ChEBI" id="CHEBI:50058"/>
        <dbReference type="ChEBI" id="CHEBI:57856"/>
        <dbReference type="ChEBI" id="CHEBI:57925"/>
        <dbReference type="ChEBI" id="CHEBI:59789"/>
        <dbReference type="ChEBI" id="CHEBI:183640"/>
        <dbReference type="EC" id="2.1.1.137"/>
    </reaction>
</comment>
<dbReference type="PROSITE" id="PS51257">
    <property type="entry name" value="PROKAR_LIPOPROTEIN"/>
    <property type="match status" value="1"/>
</dbReference>
<comment type="catalytic activity">
    <reaction evidence="6">
        <text>arsenic triglutathione + [thioredoxin]-dithiol + S-adenosyl-L-methionine + 2 H2O = methylarsonous acid + [thioredoxin]-disulfide + 3 glutathione + S-adenosyl-L-homocysteine + H(+)</text>
        <dbReference type="Rhea" id="RHEA:69460"/>
        <dbReference type="Rhea" id="RHEA-COMP:10698"/>
        <dbReference type="Rhea" id="RHEA-COMP:10700"/>
        <dbReference type="ChEBI" id="CHEBI:15377"/>
        <dbReference type="ChEBI" id="CHEBI:15378"/>
        <dbReference type="ChEBI" id="CHEBI:17826"/>
        <dbReference type="ChEBI" id="CHEBI:29950"/>
        <dbReference type="ChEBI" id="CHEBI:50058"/>
        <dbReference type="ChEBI" id="CHEBI:57856"/>
        <dbReference type="ChEBI" id="CHEBI:57925"/>
        <dbReference type="ChEBI" id="CHEBI:59789"/>
        <dbReference type="ChEBI" id="CHEBI:183640"/>
        <dbReference type="EC" id="2.1.1.137"/>
    </reaction>
</comment>
<dbReference type="Pfam" id="PF13847">
    <property type="entry name" value="Methyltransf_31"/>
    <property type="match status" value="1"/>
</dbReference>
<evidence type="ECO:0000256" key="1">
    <source>
        <dbReference type="ARBA" id="ARBA00022679"/>
    </source>
</evidence>
<dbReference type="CDD" id="cd02440">
    <property type="entry name" value="AdoMet_MTases"/>
    <property type="match status" value="1"/>
</dbReference>
<name>A0A936F3S5_9BACT</name>
<dbReference type="Proteomes" id="UP000709959">
    <property type="component" value="Unassembled WGS sequence"/>
</dbReference>
<comment type="caution">
    <text evidence="10">The sequence shown here is derived from an EMBL/GenBank/DDBJ whole genome shotgun (WGS) entry which is preliminary data.</text>
</comment>
<dbReference type="Gene3D" id="3.40.50.150">
    <property type="entry name" value="Vaccinia Virus protein VP39"/>
    <property type="match status" value="1"/>
</dbReference>
<dbReference type="GO" id="GO:0032259">
    <property type="term" value="P:methylation"/>
    <property type="evidence" value="ECO:0007669"/>
    <property type="project" value="UniProtKB-KW"/>
</dbReference>
<evidence type="ECO:0000256" key="3">
    <source>
        <dbReference type="ARBA" id="ARBA00034487"/>
    </source>
</evidence>
<evidence type="ECO:0000256" key="6">
    <source>
        <dbReference type="ARBA" id="ARBA00047941"/>
    </source>
</evidence>
<feature type="domain" description="Methyltransferase" evidence="9">
    <location>
        <begin position="78"/>
        <end position="222"/>
    </location>
</feature>
<dbReference type="SUPFAM" id="SSF53335">
    <property type="entry name" value="S-adenosyl-L-methionine-dependent methyltransferases"/>
    <property type="match status" value="1"/>
</dbReference>
<keyword evidence="2" id="KW-0949">S-adenosyl-L-methionine</keyword>
<evidence type="ECO:0000256" key="8">
    <source>
        <dbReference type="ARBA" id="ARBA00048428"/>
    </source>
</evidence>
<comment type="catalytic activity">
    <reaction evidence="8">
        <text>arsenic triglutathione + 3 [thioredoxin]-dithiol + 3 S-adenosyl-L-methionine = trimethylarsine + 3 [thioredoxin]-disulfide + 3 glutathione + 3 S-adenosyl-L-homocysteine + 3 H(+)</text>
        <dbReference type="Rhea" id="RHEA:69432"/>
        <dbReference type="Rhea" id="RHEA-COMP:10698"/>
        <dbReference type="Rhea" id="RHEA-COMP:10700"/>
        <dbReference type="ChEBI" id="CHEBI:15378"/>
        <dbReference type="ChEBI" id="CHEBI:27130"/>
        <dbReference type="ChEBI" id="CHEBI:29950"/>
        <dbReference type="ChEBI" id="CHEBI:50058"/>
        <dbReference type="ChEBI" id="CHEBI:57856"/>
        <dbReference type="ChEBI" id="CHEBI:57925"/>
        <dbReference type="ChEBI" id="CHEBI:59789"/>
        <dbReference type="ChEBI" id="CHEBI:183640"/>
        <dbReference type="EC" id="2.1.1.137"/>
    </reaction>
</comment>
<dbReference type="EMBL" id="JADKCH010000012">
    <property type="protein sequence ID" value="MBK8573160.1"/>
    <property type="molecule type" value="Genomic_DNA"/>
</dbReference>
<dbReference type="EC" id="2.1.1.137" evidence="4"/>
<organism evidence="10 11">
    <name type="scientific">Candidatus Geothrix odensensis</name>
    <dbReference type="NCBI Taxonomy" id="2954440"/>
    <lineage>
        <taxon>Bacteria</taxon>
        <taxon>Pseudomonadati</taxon>
        <taxon>Acidobacteriota</taxon>
        <taxon>Holophagae</taxon>
        <taxon>Holophagales</taxon>
        <taxon>Holophagaceae</taxon>
        <taxon>Geothrix</taxon>
    </lineage>
</organism>
<comment type="similarity">
    <text evidence="3">Belongs to the methyltransferase superfamily. Arsenite methyltransferase family.</text>
</comment>
<dbReference type="PANTHER" id="PTHR43675">
    <property type="entry name" value="ARSENITE METHYLTRANSFERASE"/>
    <property type="match status" value="1"/>
</dbReference>
<dbReference type="InterPro" id="IPR029063">
    <property type="entry name" value="SAM-dependent_MTases_sf"/>
</dbReference>